<protein>
    <recommendedName>
        <fullName evidence="4">Transmembrane protein</fullName>
    </recommendedName>
</protein>
<keyword evidence="1" id="KW-0472">Membrane</keyword>
<organism evidence="2 3">
    <name type="scientific">Vicia faba</name>
    <name type="common">Broad bean</name>
    <name type="synonym">Faba vulgaris</name>
    <dbReference type="NCBI Taxonomy" id="3906"/>
    <lineage>
        <taxon>Eukaryota</taxon>
        <taxon>Viridiplantae</taxon>
        <taxon>Streptophyta</taxon>
        <taxon>Embryophyta</taxon>
        <taxon>Tracheophyta</taxon>
        <taxon>Spermatophyta</taxon>
        <taxon>Magnoliopsida</taxon>
        <taxon>eudicotyledons</taxon>
        <taxon>Gunneridae</taxon>
        <taxon>Pentapetalae</taxon>
        <taxon>rosids</taxon>
        <taxon>fabids</taxon>
        <taxon>Fabales</taxon>
        <taxon>Fabaceae</taxon>
        <taxon>Papilionoideae</taxon>
        <taxon>50 kb inversion clade</taxon>
        <taxon>NPAAA clade</taxon>
        <taxon>Hologalegina</taxon>
        <taxon>IRL clade</taxon>
        <taxon>Fabeae</taxon>
        <taxon>Vicia</taxon>
    </lineage>
</organism>
<reference evidence="2 3" key="1">
    <citation type="submission" date="2023-01" db="EMBL/GenBank/DDBJ databases">
        <authorList>
            <person name="Kreplak J."/>
        </authorList>
    </citation>
    <scope>NUCLEOTIDE SEQUENCE [LARGE SCALE GENOMIC DNA]</scope>
</reference>
<keyword evidence="3" id="KW-1185">Reference proteome</keyword>
<proteinExistence type="predicted"/>
<feature type="transmembrane region" description="Helical" evidence="1">
    <location>
        <begin position="105"/>
        <end position="122"/>
    </location>
</feature>
<evidence type="ECO:0008006" key="4">
    <source>
        <dbReference type="Google" id="ProtNLM"/>
    </source>
</evidence>
<dbReference type="EMBL" id="OX451735">
    <property type="protein sequence ID" value="CAI8592054.1"/>
    <property type="molecule type" value="Genomic_DNA"/>
</dbReference>
<keyword evidence="1" id="KW-1133">Transmembrane helix</keyword>
<dbReference type="AlphaFoldDB" id="A0AAV0Z3L5"/>
<name>A0AAV0Z3L5_VICFA</name>
<feature type="transmembrane region" description="Helical" evidence="1">
    <location>
        <begin position="77"/>
        <end position="99"/>
    </location>
</feature>
<gene>
    <name evidence="2" type="ORF">VFH_I020280</name>
</gene>
<keyword evidence="1" id="KW-0812">Transmembrane</keyword>
<evidence type="ECO:0000313" key="3">
    <source>
        <dbReference type="Proteomes" id="UP001157006"/>
    </source>
</evidence>
<evidence type="ECO:0000256" key="1">
    <source>
        <dbReference type="SAM" id="Phobius"/>
    </source>
</evidence>
<dbReference type="Proteomes" id="UP001157006">
    <property type="component" value="Chromosome 1S"/>
</dbReference>
<feature type="transmembrane region" description="Helical" evidence="1">
    <location>
        <begin position="51"/>
        <end position="70"/>
    </location>
</feature>
<sequence>MPEGETPPSPSSSSDSTSLKEVGKVLGQYFGLLLAIIGFASMNTTSKETGLLMKALAFMVTLYYMALVLATVLQLEVALMMGIFLLLGTVVAVIALMIISPMVAFIYLGLWIFMLGLVVLYYKYQKEIYQMIPEKIKYLFERPSEVELGAV</sequence>
<evidence type="ECO:0000313" key="2">
    <source>
        <dbReference type="EMBL" id="CAI8592054.1"/>
    </source>
</evidence>
<accession>A0AAV0Z3L5</accession>